<dbReference type="EMBL" id="AMZH03007892">
    <property type="protein sequence ID" value="RRT60185.1"/>
    <property type="molecule type" value="Genomic_DNA"/>
</dbReference>
<sequence length="93" mass="10480">MVNKISTLRAEVQDLKVGAGPEVVVATEKQATDLQTKELLKEAEVGREKMQFKEDELLKLTQDTEVLQIELKSTSTKAIVEYKESQGFQLGLW</sequence>
<name>A0A426Z8A3_ENSVE</name>
<proteinExistence type="predicted"/>
<comment type="caution">
    <text evidence="1">The sequence shown here is derived from an EMBL/GenBank/DDBJ whole genome shotgun (WGS) entry which is preliminary data.</text>
</comment>
<organism evidence="1 2">
    <name type="scientific">Ensete ventricosum</name>
    <name type="common">Abyssinian banana</name>
    <name type="synonym">Musa ensete</name>
    <dbReference type="NCBI Taxonomy" id="4639"/>
    <lineage>
        <taxon>Eukaryota</taxon>
        <taxon>Viridiplantae</taxon>
        <taxon>Streptophyta</taxon>
        <taxon>Embryophyta</taxon>
        <taxon>Tracheophyta</taxon>
        <taxon>Spermatophyta</taxon>
        <taxon>Magnoliopsida</taxon>
        <taxon>Liliopsida</taxon>
        <taxon>Zingiberales</taxon>
        <taxon>Musaceae</taxon>
        <taxon>Ensete</taxon>
    </lineage>
</organism>
<evidence type="ECO:0000313" key="2">
    <source>
        <dbReference type="Proteomes" id="UP000287651"/>
    </source>
</evidence>
<evidence type="ECO:0000313" key="1">
    <source>
        <dbReference type="EMBL" id="RRT60185.1"/>
    </source>
</evidence>
<accession>A0A426Z8A3</accession>
<gene>
    <name evidence="1" type="ORF">B296_00016824</name>
</gene>
<dbReference type="Proteomes" id="UP000287651">
    <property type="component" value="Unassembled WGS sequence"/>
</dbReference>
<reference evidence="1 2" key="1">
    <citation type="journal article" date="2014" name="Agronomy (Basel)">
        <title>A Draft Genome Sequence for Ensete ventricosum, the Drought-Tolerant Tree Against Hunger.</title>
        <authorList>
            <person name="Harrison J."/>
            <person name="Moore K.A."/>
            <person name="Paszkiewicz K."/>
            <person name="Jones T."/>
            <person name="Grant M."/>
            <person name="Ambacheew D."/>
            <person name="Muzemil S."/>
            <person name="Studholme D.J."/>
        </authorList>
    </citation>
    <scope>NUCLEOTIDE SEQUENCE [LARGE SCALE GENOMIC DNA]</scope>
</reference>
<dbReference type="AlphaFoldDB" id="A0A426Z8A3"/>
<protein>
    <submittedName>
        <fullName evidence="1">Uncharacterized protein</fullName>
    </submittedName>
</protein>